<dbReference type="STRING" id="1121927.GOHSU_01_00150"/>
<protein>
    <submittedName>
        <fullName evidence="1">Uncharacterized protein</fullName>
    </submittedName>
</protein>
<evidence type="ECO:0000313" key="1">
    <source>
        <dbReference type="EMBL" id="GAC55837.1"/>
    </source>
</evidence>
<dbReference type="EMBL" id="BANT01000001">
    <property type="protein sequence ID" value="GAC55837.1"/>
    <property type="molecule type" value="Genomic_DNA"/>
</dbReference>
<comment type="caution">
    <text evidence="1">The sequence shown here is derived from an EMBL/GenBank/DDBJ whole genome shotgun (WGS) entry which is preliminary data.</text>
</comment>
<name>L7L711_9ACTN</name>
<dbReference type="AlphaFoldDB" id="L7L711"/>
<accession>L7L711</accession>
<keyword evidence="2" id="KW-1185">Reference proteome</keyword>
<dbReference type="Proteomes" id="UP000053405">
    <property type="component" value="Unassembled WGS sequence"/>
</dbReference>
<evidence type="ECO:0000313" key="2">
    <source>
        <dbReference type="Proteomes" id="UP000053405"/>
    </source>
</evidence>
<proteinExistence type="predicted"/>
<reference evidence="1 2" key="1">
    <citation type="submission" date="2012-12" db="EMBL/GenBank/DDBJ databases">
        <title>Whole genome shotgun sequence of Gordonia hirsuta NBRC 16056.</title>
        <authorList>
            <person name="Isaki-Nakamura S."/>
            <person name="Hosoyama A."/>
            <person name="Tsuchikane K."/>
            <person name="Katsumata H."/>
            <person name="Baba S."/>
            <person name="Yamazaki S."/>
            <person name="Fujita N."/>
        </authorList>
    </citation>
    <scope>NUCLEOTIDE SEQUENCE [LARGE SCALE GENOMIC DNA]</scope>
    <source>
        <strain evidence="1 2">NBRC 16056</strain>
    </source>
</reference>
<gene>
    <name evidence="1" type="ORF">GOHSU_01_00150</name>
</gene>
<organism evidence="1 2">
    <name type="scientific">Gordonia hirsuta DSM 44140 = NBRC 16056</name>
    <dbReference type="NCBI Taxonomy" id="1121927"/>
    <lineage>
        <taxon>Bacteria</taxon>
        <taxon>Bacillati</taxon>
        <taxon>Actinomycetota</taxon>
        <taxon>Actinomycetes</taxon>
        <taxon>Mycobacteriales</taxon>
        <taxon>Gordoniaceae</taxon>
        <taxon>Gordonia</taxon>
    </lineage>
</organism>
<sequence length="137" mass="14446">MVRRVWRKRRGPVRDAAAELECSRLLVDCADETAAVSAVLGGATLPAQGQFLLRHLIFLPPHSVGQVRARLGSDGYVDAPPLPEESSAPAGLVGLAVARSMRIDAQSVAQELAVVSSMTTRAGGRFGTWAVLATLAE</sequence>